<dbReference type="InterPro" id="IPR058087">
    <property type="entry name" value="XAC2610_dom"/>
</dbReference>
<evidence type="ECO:0000313" key="3">
    <source>
        <dbReference type="Proteomes" id="UP000184386"/>
    </source>
</evidence>
<evidence type="ECO:0008006" key="4">
    <source>
        <dbReference type="Google" id="ProtNLM"/>
    </source>
</evidence>
<organism evidence="2 3">
    <name type="scientific">Anaerocolumna jejuensis DSM 15929</name>
    <dbReference type="NCBI Taxonomy" id="1121322"/>
    <lineage>
        <taxon>Bacteria</taxon>
        <taxon>Bacillati</taxon>
        <taxon>Bacillota</taxon>
        <taxon>Clostridia</taxon>
        <taxon>Lachnospirales</taxon>
        <taxon>Lachnospiraceae</taxon>
        <taxon>Anaerocolumna</taxon>
    </lineage>
</organism>
<keyword evidence="3" id="KW-1185">Reference proteome</keyword>
<dbReference type="STRING" id="1121322.SAMN02745136_02255"/>
<name>A0A1M6RPV8_9FIRM</name>
<feature type="signal peptide" evidence="1">
    <location>
        <begin position="1"/>
        <end position="22"/>
    </location>
</feature>
<gene>
    <name evidence="2" type="ORF">SAMN02745136_02255</name>
</gene>
<dbReference type="EMBL" id="FRAC01000011">
    <property type="protein sequence ID" value="SHK34506.1"/>
    <property type="molecule type" value="Genomic_DNA"/>
</dbReference>
<proteinExistence type="predicted"/>
<reference evidence="2 3" key="1">
    <citation type="submission" date="2016-11" db="EMBL/GenBank/DDBJ databases">
        <authorList>
            <person name="Jaros S."/>
            <person name="Januszkiewicz K."/>
            <person name="Wedrychowicz H."/>
        </authorList>
    </citation>
    <scope>NUCLEOTIDE SEQUENCE [LARGE SCALE GENOMIC DNA]</scope>
    <source>
        <strain evidence="2 3">DSM 15929</strain>
    </source>
</reference>
<protein>
    <recommendedName>
        <fullName evidence="4">Repeat domain-containing protein</fullName>
    </recommendedName>
</protein>
<dbReference type="NCBIfam" id="NF047539">
    <property type="entry name" value="XAC2610_fam"/>
    <property type="match status" value="1"/>
</dbReference>
<dbReference type="Proteomes" id="UP000184386">
    <property type="component" value="Unassembled WGS sequence"/>
</dbReference>
<evidence type="ECO:0000313" key="2">
    <source>
        <dbReference type="EMBL" id="SHK34506.1"/>
    </source>
</evidence>
<dbReference type="AlphaFoldDB" id="A0A1M6RPV8"/>
<sequence length="312" mass="34867">MKKIVYISVLLIILLSAGGCSTRVENGAGNVPNTPEIITGHSESSAPSETLKLKNESEPAPKTYTYEVRARLHESLPEYHFVATGKATDVAMSEGDWAPAFVTGLSVYDENGSAILSKDFTDTLNEVEGNLIYYQMIDTMGLHVVDVNFDGYKDVIILNSFSGAHSNSWYDCWLWDTKTSSFIYSKSFTEICNPAIDWDKQCIYSSGGSGADNHDYSIYQYINGQFVISNNLHWNVSSSAKSQGDKIITAVGIYVKEEKLVKGKMKTVRDCFIPHKAANALLKKYNSKEPWKLDSPRWYMMGGHHADVWLEH</sequence>
<accession>A0A1M6RPV8</accession>
<dbReference type="RefSeq" id="WP_242962472.1">
    <property type="nucleotide sequence ID" value="NZ_FRAC01000011.1"/>
</dbReference>
<evidence type="ECO:0000256" key="1">
    <source>
        <dbReference type="SAM" id="SignalP"/>
    </source>
</evidence>
<dbReference type="PROSITE" id="PS51257">
    <property type="entry name" value="PROKAR_LIPOPROTEIN"/>
    <property type="match status" value="1"/>
</dbReference>
<keyword evidence="1" id="KW-0732">Signal</keyword>
<feature type="chain" id="PRO_5039002178" description="Repeat domain-containing protein" evidence="1">
    <location>
        <begin position="23"/>
        <end position="312"/>
    </location>
</feature>